<evidence type="ECO:0000313" key="4">
    <source>
        <dbReference type="Proteomes" id="UP000199574"/>
    </source>
</evidence>
<dbReference type="EMBL" id="LT629754">
    <property type="protein sequence ID" value="SDS99267.1"/>
    <property type="molecule type" value="Genomic_DNA"/>
</dbReference>
<dbReference type="InterPro" id="IPR036977">
    <property type="entry name" value="DNA_primase_Znf_CHC2"/>
</dbReference>
<dbReference type="Proteomes" id="UP000199574">
    <property type="component" value="Chromosome I"/>
</dbReference>
<dbReference type="Proteomes" id="UP000183038">
    <property type="component" value="Unassembled WGS sequence"/>
</dbReference>
<dbReference type="Gene3D" id="3.90.580.10">
    <property type="entry name" value="Zinc finger, CHC2-type domain"/>
    <property type="match status" value="1"/>
</dbReference>
<dbReference type="GeneID" id="90591349"/>
<organism evidence="2 3">
    <name type="scientific">Maribacter dokdonensis</name>
    <dbReference type="NCBI Taxonomy" id="320912"/>
    <lineage>
        <taxon>Bacteria</taxon>
        <taxon>Pseudomonadati</taxon>
        <taxon>Bacteroidota</taxon>
        <taxon>Flavobacteriia</taxon>
        <taxon>Flavobacteriales</taxon>
        <taxon>Flavobacteriaceae</taxon>
        <taxon>Maribacter</taxon>
    </lineage>
</organism>
<dbReference type="GO" id="GO:0006260">
    <property type="term" value="P:DNA replication"/>
    <property type="evidence" value="ECO:0007669"/>
    <property type="project" value="InterPro"/>
</dbReference>
<accession>A0A1H4NRM0</accession>
<dbReference type="Pfam" id="PF13155">
    <property type="entry name" value="Toprim_2"/>
    <property type="match status" value="1"/>
</dbReference>
<dbReference type="Gene3D" id="3.40.1360.10">
    <property type="match status" value="1"/>
</dbReference>
<evidence type="ECO:0000313" key="2">
    <source>
        <dbReference type="EMBL" id="SEB97615.1"/>
    </source>
</evidence>
<name>A0A1H4NRM0_9FLAO</name>
<dbReference type="EMBL" id="FNTB01000001">
    <property type="protein sequence ID" value="SEB97615.1"/>
    <property type="molecule type" value="Genomic_DNA"/>
</dbReference>
<dbReference type="RefSeq" id="WP_074672417.1">
    <property type="nucleotide sequence ID" value="NZ_FNTB01000001.1"/>
</dbReference>
<reference evidence="2 3" key="1">
    <citation type="submission" date="2016-10" db="EMBL/GenBank/DDBJ databases">
        <authorList>
            <person name="de Groot N.N."/>
        </authorList>
    </citation>
    <scope>NUCLEOTIDE SEQUENCE [LARGE SCALE GENOMIC DNA]</scope>
    <source>
        <strain evidence="2 3">MAR_2009_71</strain>
    </source>
</reference>
<reference evidence="1 4" key="2">
    <citation type="submission" date="2016-10" db="EMBL/GenBank/DDBJ databases">
        <authorList>
            <person name="Varghese N."/>
            <person name="Submissions S."/>
        </authorList>
    </citation>
    <scope>NUCLEOTIDE SEQUENCE [LARGE SCALE GENOMIC DNA]</scope>
    <source>
        <strain evidence="1 4">MAR_2009_60</strain>
    </source>
</reference>
<protein>
    <submittedName>
        <fullName evidence="2">Toprim-like</fullName>
    </submittedName>
</protein>
<gene>
    <name evidence="2" type="ORF">SAMN05192540_2033</name>
    <name evidence="1" type="ORF">SAMN05192545_2521</name>
</gene>
<dbReference type="GO" id="GO:0003677">
    <property type="term" value="F:DNA binding"/>
    <property type="evidence" value="ECO:0007669"/>
    <property type="project" value="InterPro"/>
</dbReference>
<dbReference type="OrthoDB" id="8536512at2"/>
<dbReference type="AlphaFoldDB" id="A0A1H4NRM0"/>
<evidence type="ECO:0000313" key="1">
    <source>
        <dbReference type="EMBL" id="SDS99267.1"/>
    </source>
</evidence>
<evidence type="ECO:0000313" key="3">
    <source>
        <dbReference type="Proteomes" id="UP000183038"/>
    </source>
</evidence>
<keyword evidence="4" id="KW-1185">Reference proteome</keyword>
<dbReference type="SUPFAM" id="SSF57783">
    <property type="entry name" value="Zinc beta-ribbon"/>
    <property type="match status" value="1"/>
</dbReference>
<dbReference type="SUPFAM" id="SSF56731">
    <property type="entry name" value="DNA primase core"/>
    <property type="match status" value="1"/>
</dbReference>
<proteinExistence type="predicted"/>
<dbReference type="GO" id="GO:0008270">
    <property type="term" value="F:zinc ion binding"/>
    <property type="evidence" value="ECO:0007669"/>
    <property type="project" value="InterPro"/>
</dbReference>
<sequence length="286" mass="33131">MKKEKLTCEEARKIDIINYLSENSILPIRENNNSAFFLSIFRQETKASLKVDKRLNLWFDFGEGQGGNIIDLVIKFKGVNVSEALNILSNNSTPFFFHQQPIHLEISQTKIVVKAVKPIQHLGLINYLETRGISISTARSICKEVHFILNEKKYFSIGLKNLSKGWELRNKYFKSGSSPKDISLIKNSSTTLMVTEGMFDMLSLLEMDNSLIKKADLLILNSCSFHEKLMNYKNDYDEIDLYLDHDETGRKITDKFVNEQMNFQDCSKLYLGYNDVNDWWINKNEI</sequence>